<feature type="domain" description="HTH luxR-type" evidence="4">
    <location>
        <begin position="144"/>
        <end position="209"/>
    </location>
</feature>
<dbReference type="Gene3D" id="3.40.50.2300">
    <property type="match status" value="1"/>
</dbReference>
<dbReference type="InterPro" id="IPR011006">
    <property type="entry name" value="CheY-like_superfamily"/>
</dbReference>
<dbReference type="PROSITE" id="PS50110">
    <property type="entry name" value="RESPONSE_REGULATORY"/>
    <property type="match status" value="1"/>
</dbReference>
<dbReference type="GO" id="GO:0003677">
    <property type="term" value="F:DNA binding"/>
    <property type="evidence" value="ECO:0007669"/>
    <property type="project" value="UniProtKB-KW"/>
</dbReference>
<evidence type="ECO:0000313" key="6">
    <source>
        <dbReference type="EMBL" id="PZF70834.1"/>
    </source>
</evidence>
<evidence type="ECO:0000256" key="2">
    <source>
        <dbReference type="ARBA" id="ARBA00023125"/>
    </source>
</evidence>
<dbReference type="CDD" id="cd06170">
    <property type="entry name" value="LuxR_C_like"/>
    <property type="match status" value="1"/>
</dbReference>
<dbReference type="InterPro" id="IPR039420">
    <property type="entry name" value="WalR-like"/>
</dbReference>
<dbReference type="PROSITE" id="PS00622">
    <property type="entry name" value="HTH_LUXR_1"/>
    <property type="match status" value="1"/>
</dbReference>
<feature type="domain" description="Response regulatory" evidence="5">
    <location>
        <begin position="4"/>
        <end position="120"/>
    </location>
</feature>
<dbReference type="OrthoDB" id="9797341at2"/>
<dbReference type="SUPFAM" id="SSF46894">
    <property type="entry name" value="C-terminal effector domain of the bipartite response regulators"/>
    <property type="match status" value="1"/>
</dbReference>
<dbReference type="SMART" id="SM00448">
    <property type="entry name" value="REC"/>
    <property type="match status" value="1"/>
</dbReference>
<dbReference type="EMBL" id="QKTW01000030">
    <property type="protein sequence ID" value="PZF70834.1"/>
    <property type="molecule type" value="Genomic_DNA"/>
</dbReference>
<dbReference type="GO" id="GO:0000160">
    <property type="term" value="P:phosphorelay signal transduction system"/>
    <property type="evidence" value="ECO:0007669"/>
    <property type="project" value="InterPro"/>
</dbReference>
<evidence type="ECO:0000259" key="4">
    <source>
        <dbReference type="PROSITE" id="PS50043"/>
    </source>
</evidence>
<comment type="caution">
    <text evidence="6">The sequence shown here is derived from an EMBL/GenBank/DDBJ whole genome shotgun (WGS) entry which is preliminary data.</text>
</comment>
<dbReference type="SMART" id="SM00421">
    <property type="entry name" value="HTH_LUXR"/>
    <property type="match status" value="1"/>
</dbReference>
<dbReference type="PRINTS" id="PR00038">
    <property type="entry name" value="HTHLUXR"/>
</dbReference>
<dbReference type="AlphaFoldDB" id="A0A2W2AS72"/>
<name>A0A2W2AS72_9BACT</name>
<dbReference type="InterPro" id="IPR058245">
    <property type="entry name" value="NreC/VraR/RcsB-like_REC"/>
</dbReference>
<evidence type="ECO:0000259" key="5">
    <source>
        <dbReference type="PROSITE" id="PS50110"/>
    </source>
</evidence>
<dbReference type="PROSITE" id="PS50043">
    <property type="entry name" value="HTH_LUXR_2"/>
    <property type="match status" value="1"/>
</dbReference>
<dbReference type="SUPFAM" id="SSF52172">
    <property type="entry name" value="CheY-like"/>
    <property type="match status" value="1"/>
</dbReference>
<dbReference type="GO" id="GO:0006355">
    <property type="term" value="P:regulation of DNA-templated transcription"/>
    <property type="evidence" value="ECO:0007669"/>
    <property type="project" value="InterPro"/>
</dbReference>
<feature type="modified residue" description="4-aspartylphosphate" evidence="3">
    <location>
        <position position="55"/>
    </location>
</feature>
<dbReference type="PANTHER" id="PTHR43214">
    <property type="entry name" value="TWO-COMPONENT RESPONSE REGULATOR"/>
    <property type="match status" value="1"/>
</dbReference>
<dbReference type="CDD" id="cd17535">
    <property type="entry name" value="REC_NarL-like"/>
    <property type="match status" value="1"/>
</dbReference>
<dbReference type="InterPro" id="IPR016032">
    <property type="entry name" value="Sig_transdc_resp-reg_C-effctor"/>
</dbReference>
<dbReference type="InterPro" id="IPR001789">
    <property type="entry name" value="Sig_transdc_resp-reg_receiver"/>
</dbReference>
<reference evidence="6 7" key="1">
    <citation type="submission" date="2018-06" db="EMBL/GenBank/DDBJ databases">
        <title>Mucibacter soli gen. nov., sp. nov., a new member of the family Chitinophagaceae producing mucin.</title>
        <authorList>
            <person name="Kim M.-K."/>
            <person name="Park S."/>
            <person name="Kim T.-S."/>
            <person name="Joung Y."/>
            <person name="Han J.-H."/>
            <person name="Kim S.B."/>
        </authorList>
    </citation>
    <scope>NUCLEOTIDE SEQUENCE [LARGE SCALE GENOMIC DNA]</scope>
    <source>
        <strain evidence="6 7">R1-15</strain>
    </source>
</reference>
<dbReference type="Pfam" id="PF00072">
    <property type="entry name" value="Response_reg"/>
    <property type="match status" value="1"/>
</dbReference>
<evidence type="ECO:0000313" key="7">
    <source>
        <dbReference type="Proteomes" id="UP000248745"/>
    </source>
</evidence>
<keyword evidence="7" id="KW-1185">Reference proteome</keyword>
<sequence>MNIKVAILDDHPLVLKGFANVIGSHSNFTLAGVYNSEAELINGLKKEQPDVLLLDIQMPGRLGDEIAISIRKLYPEIRMLAITNLDSVLYANLMFKNGVLGYVLKTTQESELMKAIEEVYNNNTFMDISMKEKMAQLDQVLRKNQSFKPNLTPREGEILQLLVDGFSSQEISDRLFLGLTTVEKYRKNILLKMDVKNTAGLVSKALKLGLAK</sequence>
<gene>
    <name evidence="6" type="ORF">DN068_21570</name>
</gene>
<organism evidence="6 7">
    <name type="scientific">Taibaiella soli</name>
    <dbReference type="NCBI Taxonomy" id="1649169"/>
    <lineage>
        <taxon>Bacteria</taxon>
        <taxon>Pseudomonadati</taxon>
        <taxon>Bacteroidota</taxon>
        <taxon>Chitinophagia</taxon>
        <taxon>Chitinophagales</taxon>
        <taxon>Chitinophagaceae</taxon>
        <taxon>Taibaiella</taxon>
    </lineage>
</organism>
<dbReference type="InterPro" id="IPR000792">
    <property type="entry name" value="Tscrpt_reg_LuxR_C"/>
</dbReference>
<dbReference type="Pfam" id="PF00196">
    <property type="entry name" value="GerE"/>
    <property type="match status" value="1"/>
</dbReference>
<proteinExistence type="predicted"/>
<keyword evidence="1 3" id="KW-0597">Phosphoprotein</keyword>
<keyword evidence="2 6" id="KW-0238">DNA-binding</keyword>
<dbReference type="PANTHER" id="PTHR43214:SF43">
    <property type="entry name" value="TWO-COMPONENT RESPONSE REGULATOR"/>
    <property type="match status" value="1"/>
</dbReference>
<protein>
    <submittedName>
        <fullName evidence="6">DNA-binding response regulator</fullName>
    </submittedName>
</protein>
<dbReference type="RefSeq" id="WP_111001035.1">
    <property type="nucleotide sequence ID" value="NZ_QKTW01000030.1"/>
</dbReference>
<evidence type="ECO:0000256" key="3">
    <source>
        <dbReference type="PROSITE-ProRule" id="PRU00169"/>
    </source>
</evidence>
<evidence type="ECO:0000256" key="1">
    <source>
        <dbReference type="ARBA" id="ARBA00022553"/>
    </source>
</evidence>
<dbReference type="Proteomes" id="UP000248745">
    <property type="component" value="Unassembled WGS sequence"/>
</dbReference>
<accession>A0A2W2AS72</accession>